<dbReference type="PANTHER" id="PTHR47424:SF12">
    <property type="entry name" value="TRANSCRIPTION FACTOR ASQA"/>
    <property type="match status" value="1"/>
</dbReference>
<dbReference type="InterPro" id="IPR051127">
    <property type="entry name" value="Fungal_SecMet_Regulators"/>
</dbReference>
<keyword evidence="3" id="KW-0238">DNA-binding</keyword>
<evidence type="ECO:0000256" key="2">
    <source>
        <dbReference type="ARBA" id="ARBA00023015"/>
    </source>
</evidence>
<dbReference type="PANTHER" id="PTHR47424">
    <property type="entry name" value="REGULATORY PROTEIN GAL4"/>
    <property type="match status" value="1"/>
</dbReference>
<dbReference type="GO" id="GO:0008270">
    <property type="term" value="F:zinc ion binding"/>
    <property type="evidence" value="ECO:0007669"/>
    <property type="project" value="InterPro"/>
</dbReference>
<dbReference type="PROSITE" id="PS00463">
    <property type="entry name" value="ZN2_CY6_FUNGAL_1"/>
    <property type="match status" value="1"/>
</dbReference>
<dbReference type="KEGG" id="trg:TRUGW13939_00873"/>
<feature type="domain" description="Zn(2)-C6 fungal-type" evidence="7">
    <location>
        <begin position="74"/>
        <end position="103"/>
    </location>
</feature>
<dbReference type="PROSITE" id="PS50048">
    <property type="entry name" value="ZN2_CY6_FUNGAL_2"/>
    <property type="match status" value="1"/>
</dbReference>
<dbReference type="Pfam" id="PF00172">
    <property type="entry name" value="Zn_clus"/>
    <property type="match status" value="1"/>
</dbReference>
<reference evidence="9" key="1">
    <citation type="submission" date="2020-06" db="EMBL/GenBank/DDBJ databases">
        <title>A chromosome-scale genome assembly of Talaromyces rugulosus W13939.</title>
        <authorList>
            <person name="Wang B."/>
            <person name="Guo L."/>
            <person name="Ye K."/>
            <person name="Wang L."/>
        </authorList>
    </citation>
    <scope>NUCLEOTIDE SEQUENCE [LARGE SCALE GENOMIC DNA]</scope>
    <source>
        <strain evidence="9">W13939</strain>
    </source>
</reference>
<dbReference type="GO" id="GO:0000981">
    <property type="term" value="F:DNA-binding transcription factor activity, RNA polymerase II-specific"/>
    <property type="evidence" value="ECO:0007669"/>
    <property type="project" value="InterPro"/>
</dbReference>
<evidence type="ECO:0000256" key="5">
    <source>
        <dbReference type="ARBA" id="ARBA00023242"/>
    </source>
</evidence>
<dbReference type="Proteomes" id="UP000509510">
    <property type="component" value="Chromosome I"/>
</dbReference>
<dbReference type="InterPro" id="IPR007219">
    <property type="entry name" value="XnlR_reg_dom"/>
</dbReference>
<keyword evidence="2" id="KW-0805">Transcription regulation</keyword>
<name>A0A7H8QKL5_TALRU</name>
<feature type="region of interest" description="Disordered" evidence="6">
    <location>
        <begin position="48"/>
        <end position="69"/>
    </location>
</feature>
<dbReference type="Gene3D" id="4.10.240.10">
    <property type="entry name" value="Zn(2)-C6 fungal-type DNA-binding domain"/>
    <property type="match status" value="1"/>
</dbReference>
<evidence type="ECO:0000256" key="1">
    <source>
        <dbReference type="ARBA" id="ARBA00022723"/>
    </source>
</evidence>
<dbReference type="EMBL" id="CP055898">
    <property type="protein sequence ID" value="QKX53793.1"/>
    <property type="molecule type" value="Genomic_DNA"/>
</dbReference>
<evidence type="ECO:0000313" key="9">
    <source>
        <dbReference type="Proteomes" id="UP000509510"/>
    </source>
</evidence>
<sequence>MVWVAEFGKAPPPRTKRLLIANWTFPESLHLKHPDCAMFTAFVDESQSHRTKSKTRFTQPTTSPPPKRRQVSRACDWCRTLRIKCDSRHPCKNCEAKGRPCSSRGTNSVRTYADAVKEIEKLQGRITQLETQVHARGTVPRRNNLVSTPVRIGDRAPSLPDYLDPLREHGGNNRHLEYIHMRTAHSHQRQSYGRSSSFYFIGRLSSYLGVALQQPSCEDLIQLDSASRSFSSPVVTTGRAPNRTPVGVSTTDTYLIRSQEEYFLNMFWTTYHTLYPVIDRQDFEEHYGSLWTSETARFPSALVDILVAICMQYSDALMPQATSPGAPIIGNIDSAISGRRFYARCQLLLADELEGPSMVTLQCHIFSVIYLSNASFQNTAHGHLAFAIRTGIILGLHWKSPENLAEKDKEFRKRLWWTVYALEMKMAMDLGRPLGVNMSQVTCSLPKAPQGHLSPGVNDFTFNEQYVKLILAARSVYVIFHNKCAEVLAENDGRSLYNDLEELEKVAECVSLRMEDLKTWQRQVPDFIKSKKMNCGETFSTDRSALDLREQLSTGLSRQGLMLELLQHNLVMNLYRPFICFSRVDPIPFVDANAAACASYAITITNIINQVLTESNILVGFHEVFQWQWNAAISLIGYIAAYPTSPLSTTAQNSLSTAVTVFDIIGKNLLIASSAAKVARDISKKVEFLVILSTNNTNTVTFDPALESLTGDSFPQALAYESFNSLESIYTGLGNVSDIWNFGDPTEFLSPWMTDPDTEFQDMSATGDFLQS</sequence>
<dbReference type="GeneID" id="55988386"/>
<dbReference type="OrthoDB" id="2283488at2759"/>
<evidence type="ECO:0000313" key="8">
    <source>
        <dbReference type="EMBL" id="QKX53793.1"/>
    </source>
</evidence>
<gene>
    <name evidence="8" type="ORF">TRUGW13939_00873</name>
</gene>
<dbReference type="SMART" id="SM00906">
    <property type="entry name" value="Fungal_trans"/>
    <property type="match status" value="1"/>
</dbReference>
<keyword evidence="9" id="KW-1185">Reference proteome</keyword>
<evidence type="ECO:0000259" key="7">
    <source>
        <dbReference type="PROSITE" id="PS50048"/>
    </source>
</evidence>
<keyword evidence="4" id="KW-0804">Transcription</keyword>
<evidence type="ECO:0000256" key="3">
    <source>
        <dbReference type="ARBA" id="ARBA00023125"/>
    </source>
</evidence>
<dbReference type="GO" id="GO:0006351">
    <property type="term" value="P:DNA-templated transcription"/>
    <property type="evidence" value="ECO:0007669"/>
    <property type="project" value="InterPro"/>
</dbReference>
<dbReference type="GO" id="GO:0000435">
    <property type="term" value="P:positive regulation of transcription from RNA polymerase II promoter by galactose"/>
    <property type="evidence" value="ECO:0007669"/>
    <property type="project" value="TreeGrafter"/>
</dbReference>
<evidence type="ECO:0000256" key="6">
    <source>
        <dbReference type="SAM" id="MobiDB-lite"/>
    </source>
</evidence>
<dbReference type="CDD" id="cd12148">
    <property type="entry name" value="fungal_TF_MHR"/>
    <property type="match status" value="1"/>
</dbReference>
<accession>A0A7H8QKL5</accession>
<dbReference type="InterPro" id="IPR036864">
    <property type="entry name" value="Zn2-C6_fun-type_DNA-bd_sf"/>
</dbReference>
<protein>
    <recommendedName>
        <fullName evidence="7">Zn(2)-C6 fungal-type domain-containing protein</fullName>
    </recommendedName>
</protein>
<dbReference type="GO" id="GO:0000978">
    <property type="term" value="F:RNA polymerase II cis-regulatory region sequence-specific DNA binding"/>
    <property type="evidence" value="ECO:0007669"/>
    <property type="project" value="TreeGrafter"/>
</dbReference>
<organism evidence="8 9">
    <name type="scientific">Talaromyces rugulosus</name>
    <name type="common">Penicillium rugulosum</name>
    <dbReference type="NCBI Taxonomy" id="121627"/>
    <lineage>
        <taxon>Eukaryota</taxon>
        <taxon>Fungi</taxon>
        <taxon>Dikarya</taxon>
        <taxon>Ascomycota</taxon>
        <taxon>Pezizomycotina</taxon>
        <taxon>Eurotiomycetes</taxon>
        <taxon>Eurotiomycetidae</taxon>
        <taxon>Eurotiales</taxon>
        <taxon>Trichocomaceae</taxon>
        <taxon>Talaromyces</taxon>
        <taxon>Talaromyces sect. Islandici</taxon>
    </lineage>
</organism>
<dbReference type="InterPro" id="IPR001138">
    <property type="entry name" value="Zn2Cys6_DnaBD"/>
</dbReference>
<dbReference type="GO" id="GO:0005634">
    <property type="term" value="C:nucleus"/>
    <property type="evidence" value="ECO:0007669"/>
    <property type="project" value="TreeGrafter"/>
</dbReference>
<evidence type="ECO:0000256" key="4">
    <source>
        <dbReference type="ARBA" id="ARBA00023163"/>
    </source>
</evidence>
<dbReference type="SUPFAM" id="SSF57701">
    <property type="entry name" value="Zn2/Cys6 DNA-binding domain"/>
    <property type="match status" value="1"/>
</dbReference>
<dbReference type="SMART" id="SM00066">
    <property type="entry name" value="GAL4"/>
    <property type="match status" value="1"/>
</dbReference>
<keyword evidence="1" id="KW-0479">Metal-binding</keyword>
<proteinExistence type="predicted"/>
<dbReference type="Pfam" id="PF04082">
    <property type="entry name" value="Fungal_trans"/>
    <property type="match status" value="1"/>
</dbReference>
<dbReference type="RefSeq" id="XP_035339972.1">
    <property type="nucleotide sequence ID" value="XM_035484079.1"/>
</dbReference>
<dbReference type="CDD" id="cd00067">
    <property type="entry name" value="GAL4"/>
    <property type="match status" value="1"/>
</dbReference>
<dbReference type="AlphaFoldDB" id="A0A7H8QKL5"/>
<keyword evidence="5" id="KW-0539">Nucleus</keyword>